<protein>
    <submittedName>
        <fullName evidence="2">Uncharacterized protein</fullName>
    </submittedName>
</protein>
<organism evidence="2">
    <name type="scientific">Solibacter usitatus (strain Ellin6076)</name>
    <dbReference type="NCBI Taxonomy" id="234267"/>
    <lineage>
        <taxon>Bacteria</taxon>
        <taxon>Pseudomonadati</taxon>
        <taxon>Acidobacteriota</taxon>
        <taxon>Terriglobia</taxon>
        <taxon>Bryobacterales</taxon>
        <taxon>Solibacteraceae</taxon>
        <taxon>Candidatus Solibacter</taxon>
    </lineage>
</organism>
<dbReference type="KEGG" id="sus:Acid_5464"/>
<sequence length="98" mass="10914">MPPGGRRKSDSLWPSALSDLGDTKRKPVLVLAATRGDDLILYQISSQATADEYSINLERLDFTSFGLNQSSRIRPNRLLTADRGIVLLCRTSRHGETR</sequence>
<dbReference type="eggNOG" id="COG2337">
    <property type="taxonomic scope" value="Bacteria"/>
</dbReference>
<dbReference type="STRING" id="234267.Acid_5464"/>
<reference evidence="2" key="1">
    <citation type="submission" date="2006-10" db="EMBL/GenBank/DDBJ databases">
        <title>Complete sequence of Solibacter usitatus Ellin6076.</title>
        <authorList>
            <consortium name="US DOE Joint Genome Institute"/>
            <person name="Copeland A."/>
            <person name="Lucas S."/>
            <person name="Lapidus A."/>
            <person name="Barry K."/>
            <person name="Detter J.C."/>
            <person name="Glavina del Rio T."/>
            <person name="Hammon N."/>
            <person name="Israni S."/>
            <person name="Dalin E."/>
            <person name="Tice H."/>
            <person name="Pitluck S."/>
            <person name="Thompson L.S."/>
            <person name="Brettin T."/>
            <person name="Bruce D."/>
            <person name="Han C."/>
            <person name="Tapia R."/>
            <person name="Gilna P."/>
            <person name="Schmutz J."/>
            <person name="Larimer F."/>
            <person name="Land M."/>
            <person name="Hauser L."/>
            <person name="Kyrpides N."/>
            <person name="Mikhailova N."/>
            <person name="Janssen P.H."/>
            <person name="Kuske C.R."/>
            <person name="Richardson P."/>
        </authorList>
    </citation>
    <scope>NUCLEOTIDE SEQUENCE</scope>
    <source>
        <strain evidence="2">Ellin6076</strain>
    </source>
</reference>
<dbReference type="EMBL" id="CP000473">
    <property type="protein sequence ID" value="ABJ86411.1"/>
    <property type="molecule type" value="Genomic_DNA"/>
</dbReference>
<evidence type="ECO:0000313" key="2">
    <source>
        <dbReference type="EMBL" id="ABJ86411.1"/>
    </source>
</evidence>
<accession>Q01VA4</accession>
<feature type="region of interest" description="Disordered" evidence="1">
    <location>
        <begin position="1"/>
        <end position="20"/>
    </location>
</feature>
<gene>
    <name evidence="2" type="ordered locus">Acid_5464</name>
</gene>
<dbReference type="AlphaFoldDB" id="Q01VA4"/>
<dbReference type="HOGENOM" id="CLU_2332171_0_0_0"/>
<proteinExistence type="predicted"/>
<dbReference type="InParanoid" id="Q01VA4"/>
<name>Q01VA4_SOLUE</name>
<evidence type="ECO:0000256" key="1">
    <source>
        <dbReference type="SAM" id="MobiDB-lite"/>
    </source>
</evidence>